<dbReference type="FunFam" id="2.60.40.790:FF:000015">
    <property type="entry name" value="dynein assembly factor 4, axonemal isoform X1"/>
    <property type="match status" value="1"/>
</dbReference>
<dbReference type="InParanoid" id="A9UWR2"/>
<keyword evidence="5 11" id="KW-0802">TPR repeat</keyword>
<evidence type="ECO:0000256" key="6">
    <source>
        <dbReference type="ARBA" id="ARBA00022902"/>
    </source>
</evidence>
<dbReference type="Gene3D" id="2.60.40.790">
    <property type="match status" value="1"/>
</dbReference>
<dbReference type="GeneID" id="5890286"/>
<dbReference type="STRING" id="81824.A9UWR2"/>
<dbReference type="PANTHER" id="PTHR46492:SF1">
    <property type="entry name" value="DYNEIN AXONEMAL ASSEMBLY FACTOR 4"/>
    <property type="match status" value="1"/>
</dbReference>
<comment type="subcellular location">
    <subcellularLocation>
        <location evidence="2">Cell projection</location>
        <location evidence="2">Neuron projection</location>
    </subcellularLocation>
    <subcellularLocation>
        <location evidence="9">Dynein axonemal particle</location>
    </subcellularLocation>
    <subcellularLocation>
        <location evidence="1">Nucleus</location>
    </subcellularLocation>
</comment>
<dbReference type="Gene3D" id="1.25.40.10">
    <property type="entry name" value="Tetratricopeptide repeat domain"/>
    <property type="match status" value="1"/>
</dbReference>
<keyword evidence="8" id="KW-0966">Cell projection</keyword>
<keyword evidence="15" id="KW-1185">Reference proteome</keyword>
<sequence>MPVVIKDFNWTQTDDEVHLEVPLKGVHPKKADVYTNDVFVKVNAPPFLFEVDLFAAIDDGASKAVIGNGVAVFTLVKREPATWPTLHLPAERAELLQRRAKAQARAEAQMTAAAETRALEQHEKERAAVRRQMEIPPQPSKATTCIHRETISEPTRYDPGCPDAQARAITQNDAAQRHGLSGATASANRPPVRTAGTIKFTFSKREFTTPQRESYRQQEEEWLEKQAAARKAVEAAKASKPGDVEHDPLWYRDKGRQFFQNEDYQSAINAYTAGLTLDPSNASLYSLRAAAHLKCTDPQAGAIDAGKALSLLQPPCPSNAKDRLRAHLRRAVALEMIEDLDAALHDYRQAVAIAPHDADLQAECARVQQQLEALRLSQQSCSAMWLWVLELAVVGWNSLTVKRTATEDDKSASWHVLPPAQGRAVVILVDNGSLRAASFRSLMRSAHLLAQRLDPREVATVVPASLRFSDRIKPSALNGARGEVLTHAVQRALDAGYQTIVITPFFIAPSDQLRGTIPTMLQPLIRSREEPDTAPPRVVVARALVDPEDGQNDQRIARALCDNVLATLDEHDWRQRPCTVAVVDHGSPTPAVTHVRNLLGTWVRDQLHQHMAQAPAVVACSMERRPDPEYDFNEPLLESLPQRGLLPPGHALVVAYAFLSPGRHAGKGGDIDQIIKAMLMGPEAASLNSAPAVFKTNLLGQHPIVIDILRDRCLNILHRQDCLLEL</sequence>
<dbReference type="AlphaFoldDB" id="A9UWR2"/>
<feature type="repeat" description="TPR" evidence="11">
    <location>
        <begin position="324"/>
        <end position="357"/>
    </location>
</feature>
<dbReference type="InterPro" id="IPR011990">
    <property type="entry name" value="TPR-like_helical_dom_sf"/>
</dbReference>
<evidence type="ECO:0000256" key="8">
    <source>
        <dbReference type="ARBA" id="ARBA00023273"/>
    </source>
</evidence>
<dbReference type="EMBL" id="CH991548">
    <property type="protein sequence ID" value="EDQ90088.1"/>
    <property type="molecule type" value="Genomic_DNA"/>
</dbReference>
<protein>
    <recommendedName>
        <fullName evidence="10">Dynein axonemal assembly factor 4</fullName>
    </recommendedName>
</protein>
<feature type="domain" description="CS" evidence="13">
    <location>
        <begin position="3"/>
        <end position="87"/>
    </location>
</feature>
<evidence type="ECO:0000256" key="2">
    <source>
        <dbReference type="ARBA" id="ARBA00004487"/>
    </source>
</evidence>
<dbReference type="eggNOG" id="KOG1124">
    <property type="taxonomic scope" value="Eukaryota"/>
</dbReference>
<proteinExistence type="predicted"/>
<keyword evidence="3" id="KW-0963">Cytoplasm</keyword>
<dbReference type="InterPro" id="IPR037894">
    <property type="entry name" value="CS_DYX1C1"/>
</dbReference>
<dbReference type="InterPro" id="IPR052004">
    <property type="entry name" value="Dynein_assembly_factor_4"/>
</dbReference>
<dbReference type="RefSeq" id="XP_001744855.1">
    <property type="nucleotide sequence ID" value="XM_001744803.1"/>
</dbReference>
<accession>A9UWR2</accession>
<keyword evidence="12" id="KW-0175">Coiled coil</keyword>
<dbReference type="PANTHER" id="PTHR46492">
    <property type="entry name" value="DYNEIN ASSEMBLY FACTOR 4, AXONEMAL"/>
    <property type="match status" value="1"/>
</dbReference>
<evidence type="ECO:0000256" key="1">
    <source>
        <dbReference type="ARBA" id="ARBA00004123"/>
    </source>
</evidence>
<dbReference type="PROSITE" id="PS51203">
    <property type="entry name" value="CS"/>
    <property type="match status" value="1"/>
</dbReference>
<organism evidence="14 15">
    <name type="scientific">Monosiga brevicollis</name>
    <name type="common">Choanoflagellate</name>
    <dbReference type="NCBI Taxonomy" id="81824"/>
    <lineage>
        <taxon>Eukaryota</taxon>
        <taxon>Choanoflagellata</taxon>
        <taxon>Craspedida</taxon>
        <taxon>Salpingoecidae</taxon>
        <taxon>Monosiga</taxon>
    </lineage>
</organism>
<evidence type="ECO:0000313" key="15">
    <source>
        <dbReference type="Proteomes" id="UP000001357"/>
    </source>
</evidence>
<gene>
    <name evidence="14" type="ORF">MONBRDRAFT_31996</name>
</gene>
<evidence type="ECO:0000259" key="13">
    <source>
        <dbReference type="PROSITE" id="PS51203"/>
    </source>
</evidence>
<dbReference type="Pfam" id="PF04969">
    <property type="entry name" value="CS"/>
    <property type="match status" value="1"/>
</dbReference>
<dbReference type="Proteomes" id="UP000001357">
    <property type="component" value="Unassembled WGS sequence"/>
</dbReference>
<dbReference type="SUPFAM" id="SSF53800">
    <property type="entry name" value="Chelatase"/>
    <property type="match status" value="1"/>
</dbReference>
<feature type="coiled-coil region" evidence="12">
    <location>
        <begin position="105"/>
        <end position="132"/>
    </location>
</feature>
<reference evidence="14 15" key="1">
    <citation type="journal article" date="2008" name="Nature">
        <title>The genome of the choanoflagellate Monosiga brevicollis and the origin of metazoans.</title>
        <authorList>
            <consortium name="JGI Sequencing"/>
            <person name="King N."/>
            <person name="Westbrook M.J."/>
            <person name="Young S.L."/>
            <person name="Kuo A."/>
            <person name="Abedin M."/>
            <person name="Chapman J."/>
            <person name="Fairclough S."/>
            <person name="Hellsten U."/>
            <person name="Isogai Y."/>
            <person name="Letunic I."/>
            <person name="Marr M."/>
            <person name="Pincus D."/>
            <person name="Putnam N."/>
            <person name="Rokas A."/>
            <person name="Wright K.J."/>
            <person name="Zuzow R."/>
            <person name="Dirks W."/>
            <person name="Good M."/>
            <person name="Goodstein D."/>
            <person name="Lemons D."/>
            <person name="Li W."/>
            <person name="Lyons J.B."/>
            <person name="Morris A."/>
            <person name="Nichols S."/>
            <person name="Richter D.J."/>
            <person name="Salamov A."/>
            <person name="Bork P."/>
            <person name="Lim W.A."/>
            <person name="Manning G."/>
            <person name="Miller W.T."/>
            <person name="McGinnis W."/>
            <person name="Shapiro H."/>
            <person name="Tjian R."/>
            <person name="Grigoriev I.V."/>
            <person name="Rokhsar D."/>
        </authorList>
    </citation>
    <scope>NUCLEOTIDE SEQUENCE [LARGE SCALE GENOMIC DNA]</scope>
    <source>
        <strain evidence="15">MX1 / ATCC 50154</strain>
    </source>
</reference>
<dbReference type="CDD" id="cd06469">
    <property type="entry name" value="p23_DYX1C1_like"/>
    <property type="match status" value="1"/>
</dbReference>
<evidence type="ECO:0000256" key="10">
    <source>
        <dbReference type="ARBA" id="ARBA00024430"/>
    </source>
</evidence>
<dbReference type="KEGG" id="mbr:MONBRDRAFT_31996"/>
<keyword evidence="6" id="KW-0524">Neurogenesis</keyword>
<dbReference type="SUPFAM" id="SSF49764">
    <property type="entry name" value="HSP20-like chaperones"/>
    <property type="match status" value="1"/>
</dbReference>
<dbReference type="SMART" id="SM00028">
    <property type="entry name" value="TPR"/>
    <property type="match status" value="2"/>
</dbReference>
<feature type="repeat" description="TPR" evidence="11">
    <location>
        <begin position="248"/>
        <end position="281"/>
    </location>
</feature>
<name>A9UWR2_MONBE</name>
<evidence type="ECO:0000256" key="3">
    <source>
        <dbReference type="ARBA" id="ARBA00022490"/>
    </source>
</evidence>
<dbReference type="GO" id="GO:0036159">
    <property type="term" value="P:inner dynein arm assembly"/>
    <property type="evidence" value="ECO:0000318"/>
    <property type="project" value="GO_Central"/>
</dbReference>
<evidence type="ECO:0000256" key="9">
    <source>
        <dbReference type="ARBA" id="ARBA00024190"/>
    </source>
</evidence>
<dbReference type="InterPro" id="IPR008978">
    <property type="entry name" value="HSP20-like_chaperone"/>
</dbReference>
<dbReference type="Gene3D" id="3.40.50.1400">
    <property type="match status" value="2"/>
</dbReference>
<dbReference type="InterPro" id="IPR019734">
    <property type="entry name" value="TPR_rpt"/>
</dbReference>
<dbReference type="GO" id="GO:0005634">
    <property type="term" value="C:nucleus"/>
    <property type="evidence" value="ECO:0007669"/>
    <property type="project" value="UniProtKB-SubCell"/>
</dbReference>
<dbReference type="InterPro" id="IPR007052">
    <property type="entry name" value="CS_dom"/>
</dbReference>
<dbReference type="Pfam" id="PF13414">
    <property type="entry name" value="TPR_11"/>
    <property type="match status" value="1"/>
</dbReference>
<evidence type="ECO:0000256" key="7">
    <source>
        <dbReference type="ARBA" id="ARBA00023242"/>
    </source>
</evidence>
<dbReference type="PROSITE" id="PS50005">
    <property type="entry name" value="TPR"/>
    <property type="match status" value="2"/>
</dbReference>
<dbReference type="FunFam" id="1.25.40.10:FF:002150">
    <property type="entry name" value="Predicted protein"/>
    <property type="match status" value="1"/>
</dbReference>
<evidence type="ECO:0000256" key="4">
    <source>
        <dbReference type="ARBA" id="ARBA00022737"/>
    </source>
</evidence>
<keyword evidence="7" id="KW-0539">Nucleus</keyword>
<dbReference type="GO" id="GO:0003341">
    <property type="term" value="P:cilium movement"/>
    <property type="evidence" value="ECO:0000318"/>
    <property type="project" value="GO_Central"/>
</dbReference>
<evidence type="ECO:0000256" key="12">
    <source>
        <dbReference type="SAM" id="Coils"/>
    </source>
</evidence>
<dbReference type="SUPFAM" id="SSF48452">
    <property type="entry name" value="TPR-like"/>
    <property type="match status" value="1"/>
</dbReference>
<dbReference type="GO" id="GO:0120293">
    <property type="term" value="C:dynein axonemal particle"/>
    <property type="evidence" value="ECO:0007669"/>
    <property type="project" value="UniProtKB-SubCell"/>
</dbReference>
<dbReference type="GO" id="GO:0036158">
    <property type="term" value="P:outer dynein arm assembly"/>
    <property type="evidence" value="ECO:0000318"/>
    <property type="project" value="GO_Central"/>
</dbReference>
<evidence type="ECO:0000256" key="11">
    <source>
        <dbReference type="PROSITE-ProRule" id="PRU00339"/>
    </source>
</evidence>
<evidence type="ECO:0000313" key="14">
    <source>
        <dbReference type="EMBL" id="EDQ90088.1"/>
    </source>
</evidence>
<dbReference type="FunCoup" id="A9UWR2">
    <property type="interactions" value="293"/>
</dbReference>
<evidence type="ECO:0000256" key="5">
    <source>
        <dbReference type="ARBA" id="ARBA00022803"/>
    </source>
</evidence>
<keyword evidence="4" id="KW-0677">Repeat</keyword>